<dbReference type="AlphaFoldDB" id="A0A0K9Q0X8"/>
<dbReference type="InterPro" id="IPR004158">
    <property type="entry name" value="DUF247_pln"/>
</dbReference>
<evidence type="ECO:0000313" key="2">
    <source>
        <dbReference type="EMBL" id="KMZ74799.1"/>
    </source>
</evidence>
<dbReference type="Proteomes" id="UP000036987">
    <property type="component" value="Unassembled WGS sequence"/>
</dbReference>
<dbReference type="EMBL" id="LFYR01000244">
    <property type="protein sequence ID" value="KMZ74799.1"/>
    <property type="molecule type" value="Genomic_DNA"/>
</dbReference>
<reference evidence="3" key="1">
    <citation type="journal article" date="2016" name="Nature">
        <title>The genome of the seagrass Zostera marina reveals angiosperm adaptation to the sea.</title>
        <authorList>
            <person name="Olsen J.L."/>
            <person name="Rouze P."/>
            <person name="Verhelst B."/>
            <person name="Lin Y.-C."/>
            <person name="Bayer T."/>
            <person name="Collen J."/>
            <person name="Dattolo E."/>
            <person name="De Paoli E."/>
            <person name="Dittami S."/>
            <person name="Maumus F."/>
            <person name="Michel G."/>
            <person name="Kersting A."/>
            <person name="Lauritano C."/>
            <person name="Lohaus R."/>
            <person name="Toepel M."/>
            <person name="Tonon T."/>
            <person name="Vanneste K."/>
            <person name="Amirebrahimi M."/>
            <person name="Brakel J."/>
            <person name="Bostroem C."/>
            <person name="Chovatia M."/>
            <person name="Grimwood J."/>
            <person name="Jenkins J.W."/>
            <person name="Jueterbock A."/>
            <person name="Mraz A."/>
            <person name="Stam W.T."/>
            <person name="Tice H."/>
            <person name="Bornberg-Bauer E."/>
            <person name="Green P.J."/>
            <person name="Pearson G.A."/>
            <person name="Procaccini G."/>
            <person name="Duarte C.M."/>
            <person name="Schmutz J."/>
            <person name="Reusch T.B.H."/>
            <person name="Van de Peer Y."/>
        </authorList>
    </citation>
    <scope>NUCLEOTIDE SEQUENCE [LARGE SCALE GENOMIC DNA]</scope>
    <source>
        <strain evidence="3">cv. Finnish</strain>
    </source>
</reference>
<keyword evidence="1" id="KW-1133">Transmembrane helix</keyword>
<evidence type="ECO:0000256" key="1">
    <source>
        <dbReference type="SAM" id="Phobius"/>
    </source>
</evidence>
<keyword evidence="3" id="KW-1185">Reference proteome</keyword>
<proteinExistence type="predicted"/>
<comment type="caution">
    <text evidence="2">The sequence shown here is derived from an EMBL/GenBank/DDBJ whole genome shotgun (WGS) entry which is preliminary data.</text>
</comment>
<name>A0A0K9Q0X8_ZOSMR</name>
<gene>
    <name evidence="2" type="ORF">ZOSMA_122G00670</name>
</gene>
<dbReference type="PANTHER" id="PTHR31549">
    <property type="entry name" value="PROTEIN, PUTATIVE (DUF247)-RELATED-RELATED"/>
    <property type="match status" value="1"/>
</dbReference>
<accession>A0A0K9Q0X8</accession>
<sequence>MSMAEGGDFVIKKRNECFLKKFRPTPIHLWNKQSIYLIPPEMRDLNTQSYQPRVVSIGPYHNGKPQLQAMEEHKHRALEHFLTRISHNENIQSLQDLVSYFRDDDMFIEKVRNCYTKPIDPEWCDEDDTFTYLMILDGCFVLELLLGVSDRNVCCSSSPPASDCCYDTNDPIFGSRAERHGVVTYVKLDMLLLENQIPLLILEKLIQIANLKKKAKPNILICKFYGCEHHQVRPDEPLGLHVLDVYRKARLSCGDYTGWTVPYSANELDEHGIRLHGTYHGCCLGDWFANIGGFKEVIFKPEGKKGILCQFYDMFIEPFLRLRPESNDQASASPERAGAYNYMLKKLLKGFSMIDDIIFSPVVYSLAWWFFPLWVNHGDINLPFLTINESTKPILLNLLAFERLHLGRECRDMVVTHYVILMSSLIRSEKDVEYLRNNYIISSLPGRSDEVIVKLFSDMTQNLVVDDITGVGVVNEQVVKLCYRRPNMLRAKWLRHFGSDLQVWINIMLAGYGAAFGFINTYINVMNYTATRRN</sequence>
<evidence type="ECO:0000313" key="3">
    <source>
        <dbReference type="Proteomes" id="UP000036987"/>
    </source>
</evidence>
<dbReference type="OrthoDB" id="1431509at2759"/>
<keyword evidence="1" id="KW-0812">Transmembrane</keyword>
<dbReference type="Pfam" id="PF03140">
    <property type="entry name" value="DUF247"/>
    <property type="match status" value="2"/>
</dbReference>
<organism evidence="2 3">
    <name type="scientific">Zostera marina</name>
    <name type="common">Eelgrass</name>
    <dbReference type="NCBI Taxonomy" id="29655"/>
    <lineage>
        <taxon>Eukaryota</taxon>
        <taxon>Viridiplantae</taxon>
        <taxon>Streptophyta</taxon>
        <taxon>Embryophyta</taxon>
        <taxon>Tracheophyta</taxon>
        <taxon>Spermatophyta</taxon>
        <taxon>Magnoliopsida</taxon>
        <taxon>Liliopsida</taxon>
        <taxon>Zosteraceae</taxon>
        <taxon>Zostera</taxon>
    </lineage>
</organism>
<keyword evidence="1" id="KW-0472">Membrane</keyword>
<dbReference type="PANTHER" id="PTHR31549:SF80">
    <property type="entry name" value="OS12G0481000 PROTEIN"/>
    <property type="match status" value="1"/>
</dbReference>
<feature type="transmembrane region" description="Helical" evidence="1">
    <location>
        <begin position="503"/>
        <end position="523"/>
    </location>
</feature>
<protein>
    <submittedName>
        <fullName evidence="2">Uncharacterized protein</fullName>
    </submittedName>
</protein>